<organism evidence="4 5">
    <name type="scientific">Mycobacterium colombiense</name>
    <dbReference type="NCBI Taxonomy" id="339268"/>
    <lineage>
        <taxon>Bacteria</taxon>
        <taxon>Bacillati</taxon>
        <taxon>Actinomycetota</taxon>
        <taxon>Actinomycetes</taxon>
        <taxon>Mycobacteriales</taxon>
        <taxon>Mycobacteriaceae</taxon>
        <taxon>Mycobacterium</taxon>
        <taxon>Mycobacterium avium complex (MAC)</taxon>
    </lineage>
</organism>
<dbReference type="InterPro" id="IPR001647">
    <property type="entry name" value="HTH_TetR"/>
</dbReference>
<dbReference type="AlphaFoldDB" id="A0A853M0D0"/>
<sequence length="191" mass="20769">MAREDWLVGRDRGSEAADRIYAAASELVSRVGFEAFTIETLAAEVHCSPATIYRHAGGKAAIREAVTMRTSSRIVGLVREAIKGLQGTERVVTAILVALEHIRAEPLGDLMMGSIRPSHEGVWLTASPGVAQLAQEVIGADDPLAAQWLLRVTLALWYWPGEDRDIEYALVNRFVGPSFSERAAETPRSSA</sequence>
<evidence type="ECO:0000259" key="3">
    <source>
        <dbReference type="PROSITE" id="PS50977"/>
    </source>
</evidence>
<evidence type="ECO:0000256" key="1">
    <source>
        <dbReference type="ARBA" id="ARBA00023125"/>
    </source>
</evidence>
<dbReference type="RefSeq" id="WP_065052184.1">
    <property type="nucleotide sequence ID" value="NZ_LZKW01000092.1"/>
</dbReference>
<keyword evidence="1 2" id="KW-0238">DNA-binding</keyword>
<dbReference type="PROSITE" id="PS50977">
    <property type="entry name" value="HTH_TETR_2"/>
    <property type="match status" value="1"/>
</dbReference>
<comment type="caution">
    <text evidence="4">The sequence shown here is derived from an EMBL/GenBank/DDBJ whole genome shotgun (WGS) entry which is preliminary data.</text>
</comment>
<dbReference type="EMBL" id="LZLG01000066">
    <property type="protein sequence ID" value="OBJ60786.1"/>
    <property type="molecule type" value="Genomic_DNA"/>
</dbReference>
<evidence type="ECO:0000256" key="2">
    <source>
        <dbReference type="PROSITE-ProRule" id="PRU00335"/>
    </source>
</evidence>
<evidence type="ECO:0000313" key="5">
    <source>
        <dbReference type="Proteomes" id="UP000093894"/>
    </source>
</evidence>
<feature type="DNA-binding region" description="H-T-H motif" evidence="2">
    <location>
        <begin position="37"/>
        <end position="56"/>
    </location>
</feature>
<evidence type="ECO:0000313" key="4">
    <source>
        <dbReference type="EMBL" id="OBJ60786.1"/>
    </source>
</evidence>
<protein>
    <submittedName>
        <fullName evidence="4">Transcriptional regulator</fullName>
    </submittedName>
</protein>
<dbReference type="InterPro" id="IPR009057">
    <property type="entry name" value="Homeodomain-like_sf"/>
</dbReference>
<dbReference type="GO" id="GO:0003677">
    <property type="term" value="F:DNA binding"/>
    <property type="evidence" value="ECO:0007669"/>
    <property type="project" value="UniProtKB-UniRule"/>
</dbReference>
<dbReference type="Pfam" id="PF00440">
    <property type="entry name" value="TetR_N"/>
    <property type="match status" value="1"/>
</dbReference>
<reference evidence="4 5" key="1">
    <citation type="submission" date="2016-06" db="EMBL/GenBank/DDBJ databases">
        <authorList>
            <person name="Sutton G."/>
            <person name="Brinkac L."/>
            <person name="Sanka R."/>
            <person name="Adams M."/>
            <person name="Lau E."/>
            <person name="Garcia-Basteiro A."/>
            <person name="Lopez-Varela E."/>
            <person name="Palencia S."/>
        </authorList>
    </citation>
    <scope>NUCLEOTIDE SEQUENCE [LARGE SCALE GENOMIC DNA]</scope>
    <source>
        <strain evidence="4 5">1164983.0</strain>
    </source>
</reference>
<dbReference type="Gene3D" id="1.10.357.10">
    <property type="entry name" value="Tetracycline Repressor, domain 2"/>
    <property type="match status" value="1"/>
</dbReference>
<dbReference type="SUPFAM" id="SSF46689">
    <property type="entry name" value="Homeodomain-like"/>
    <property type="match status" value="1"/>
</dbReference>
<accession>A0A853M0D0</accession>
<gene>
    <name evidence="4" type="ORF">A5628_06985</name>
</gene>
<feature type="domain" description="HTH tetR-type" evidence="3">
    <location>
        <begin position="14"/>
        <end position="74"/>
    </location>
</feature>
<dbReference type="Proteomes" id="UP000093894">
    <property type="component" value="Unassembled WGS sequence"/>
</dbReference>
<name>A0A853M0D0_9MYCO</name>
<proteinExistence type="predicted"/>